<keyword evidence="2" id="KW-1185">Reference proteome</keyword>
<evidence type="ECO:0000313" key="1">
    <source>
        <dbReference type="EMBL" id="BBX86277.1"/>
    </source>
</evidence>
<reference evidence="1 2" key="1">
    <citation type="journal article" date="2019" name="Emerg. Microbes Infect.">
        <title>Comprehensive subspecies identification of 175 nontuberculous mycobacteria species based on 7547 genomic profiles.</title>
        <authorList>
            <person name="Matsumoto Y."/>
            <person name="Kinjo T."/>
            <person name="Motooka D."/>
            <person name="Nabeya D."/>
            <person name="Jung N."/>
            <person name="Uechi K."/>
            <person name="Horii T."/>
            <person name="Iida T."/>
            <person name="Fujita J."/>
            <person name="Nakamura S."/>
        </authorList>
    </citation>
    <scope>NUCLEOTIDE SEQUENCE [LARGE SCALE GENOMIC DNA]</scope>
    <source>
        <strain evidence="1 2">JCM 15296</strain>
    </source>
</reference>
<name>A0ABN5YWI9_9MYCO</name>
<proteinExistence type="predicted"/>
<organism evidence="1 2">
    <name type="scientific">Mycolicibacterium aubagnense</name>
    <dbReference type="NCBI Taxonomy" id="319707"/>
    <lineage>
        <taxon>Bacteria</taxon>
        <taxon>Bacillati</taxon>
        <taxon>Actinomycetota</taxon>
        <taxon>Actinomycetes</taxon>
        <taxon>Mycobacteriales</taxon>
        <taxon>Mycobacteriaceae</taxon>
        <taxon>Mycolicibacterium</taxon>
    </lineage>
</organism>
<dbReference type="RefSeq" id="WP_138228685.1">
    <property type="nucleotide sequence ID" value="NZ_AP022577.1"/>
</dbReference>
<sequence>MFTAPGGLICASNAYPDNEHEHVSCRGAMPSQGPGDWSVSAGRSSVSTIESITVDPDFQQDKNNPPPLLPPTHKLAATKGDAICAVDEKGMPACRVGNHGFILAPDKTTLF</sequence>
<dbReference type="EMBL" id="AP022577">
    <property type="protein sequence ID" value="BBX86277.1"/>
    <property type="molecule type" value="Genomic_DNA"/>
</dbReference>
<evidence type="ECO:0000313" key="2">
    <source>
        <dbReference type="Proteomes" id="UP000465609"/>
    </source>
</evidence>
<protein>
    <submittedName>
        <fullName evidence="1">Uncharacterized protein</fullName>
    </submittedName>
</protein>
<accession>A0ABN5YWI9</accession>
<gene>
    <name evidence="1" type="ORF">MAUB_41500</name>
</gene>
<dbReference type="Proteomes" id="UP000465609">
    <property type="component" value="Chromosome"/>
</dbReference>